<organism evidence="2 3">
    <name type="scientific">Sander lucioperca</name>
    <name type="common">Pike-perch</name>
    <name type="synonym">Perca lucioperca</name>
    <dbReference type="NCBI Taxonomy" id="283035"/>
    <lineage>
        <taxon>Eukaryota</taxon>
        <taxon>Metazoa</taxon>
        <taxon>Chordata</taxon>
        <taxon>Craniata</taxon>
        <taxon>Vertebrata</taxon>
        <taxon>Euteleostomi</taxon>
        <taxon>Actinopterygii</taxon>
        <taxon>Neopterygii</taxon>
        <taxon>Teleostei</taxon>
        <taxon>Neoteleostei</taxon>
        <taxon>Acanthomorphata</taxon>
        <taxon>Eupercaria</taxon>
        <taxon>Perciformes</taxon>
        <taxon>Percoidei</taxon>
        <taxon>Percidae</taxon>
        <taxon>Luciopercinae</taxon>
        <taxon>Sander</taxon>
    </lineage>
</organism>
<keyword evidence="3" id="KW-1185">Reference proteome</keyword>
<feature type="chain" id="PRO_5034140824" description="Secreted protein" evidence="1">
    <location>
        <begin position="28"/>
        <end position="116"/>
    </location>
</feature>
<evidence type="ECO:0000313" key="3">
    <source>
        <dbReference type="Proteomes" id="UP000694568"/>
    </source>
</evidence>
<reference evidence="2" key="1">
    <citation type="submission" date="2025-08" db="UniProtKB">
        <authorList>
            <consortium name="Ensembl"/>
        </authorList>
    </citation>
    <scope>IDENTIFICATION</scope>
</reference>
<dbReference type="Proteomes" id="UP000694568">
    <property type="component" value="Unplaced"/>
</dbReference>
<dbReference type="AlphaFoldDB" id="A0A8C9XVT0"/>
<evidence type="ECO:0008006" key="4">
    <source>
        <dbReference type="Google" id="ProtNLM"/>
    </source>
</evidence>
<name>A0A8C9XVT0_SANLU</name>
<sequence length="116" mass="13305">MNHWKTSLCCIVYVYLCRLWTPPSIWADVVLFSNFRSPEYIMALPDGKKFHYTHQTSRGRNTIQALGKEYSATQTLGNIWSGSQGFCPWHPGSPCRGISSLHWWQPAESPSSLERD</sequence>
<evidence type="ECO:0000313" key="2">
    <source>
        <dbReference type="Ensembl" id="ENSSLUP00000016420.1"/>
    </source>
</evidence>
<reference evidence="2" key="2">
    <citation type="submission" date="2025-09" db="UniProtKB">
        <authorList>
            <consortium name="Ensembl"/>
        </authorList>
    </citation>
    <scope>IDENTIFICATION</scope>
</reference>
<evidence type="ECO:0000256" key="1">
    <source>
        <dbReference type="SAM" id="SignalP"/>
    </source>
</evidence>
<feature type="signal peptide" evidence="1">
    <location>
        <begin position="1"/>
        <end position="27"/>
    </location>
</feature>
<proteinExistence type="predicted"/>
<protein>
    <recommendedName>
        <fullName evidence="4">Secreted protein</fullName>
    </recommendedName>
</protein>
<dbReference type="Ensembl" id="ENSSLUT00000016955.1">
    <property type="protein sequence ID" value="ENSSLUP00000016420.1"/>
    <property type="gene ID" value="ENSSLUG00000007701.1"/>
</dbReference>
<keyword evidence="1" id="KW-0732">Signal</keyword>
<accession>A0A8C9XVT0</accession>
<dbReference type="GeneTree" id="ENSGT01100000263745"/>